<reference evidence="1 2" key="1">
    <citation type="journal article" date="2013" name="Curr. Biol.">
        <title>The Genome of the Foraminiferan Reticulomyxa filosa.</title>
        <authorList>
            <person name="Glockner G."/>
            <person name="Hulsmann N."/>
            <person name="Schleicher M."/>
            <person name="Noegel A.A."/>
            <person name="Eichinger L."/>
            <person name="Gallinger C."/>
            <person name="Pawlowski J."/>
            <person name="Sierra R."/>
            <person name="Euteneuer U."/>
            <person name="Pillet L."/>
            <person name="Moustafa A."/>
            <person name="Platzer M."/>
            <person name="Groth M."/>
            <person name="Szafranski K."/>
            <person name="Schliwa M."/>
        </authorList>
    </citation>
    <scope>NUCLEOTIDE SEQUENCE [LARGE SCALE GENOMIC DNA]</scope>
</reference>
<accession>X6NY23</accession>
<gene>
    <name evidence="1" type="ORF">RFI_05899</name>
</gene>
<dbReference type="Proteomes" id="UP000023152">
    <property type="component" value="Unassembled WGS sequence"/>
</dbReference>
<keyword evidence="2" id="KW-1185">Reference proteome</keyword>
<dbReference type="EMBL" id="ASPP01005069">
    <property type="protein sequence ID" value="ETO31220.1"/>
    <property type="molecule type" value="Genomic_DNA"/>
</dbReference>
<organism evidence="1 2">
    <name type="scientific">Reticulomyxa filosa</name>
    <dbReference type="NCBI Taxonomy" id="46433"/>
    <lineage>
        <taxon>Eukaryota</taxon>
        <taxon>Sar</taxon>
        <taxon>Rhizaria</taxon>
        <taxon>Retaria</taxon>
        <taxon>Foraminifera</taxon>
        <taxon>Monothalamids</taxon>
        <taxon>Reticulomyxidae</taxon>
        <taxon>Reticulomyxa</taxon>
    </lineage>
</organism>
<comment type="caution">
    <text evidence="1">The sequence shown here is derived from an EMBL/GenBank/DDBJ whole genome shotgun (WGS) entry which is preliminary data.</text>
</comment>
<proteinExistence type="predicted"/>
<protein>
    <submittedName>
        <fullName evidence="1">Uncharacterized protein</fullName>
    </submittedName>
</protein>
<evidence type="ECO:0000313" key="2">
    <source>
        <dbReference type="Proteomes" id="UP000023152"/>
    </source>
</evidence>
<name>X6NY23_RETFI</name>
<evidence type="ECO:0000313" key="1">
    <source>
        <dbReference type="EMBL" id="ETO31220.1"/>
    </source>
</evidence>
<sequence>MKTKSMLYFIESGTLSFYSIDFALHPPGVTIQSLENAERVVSTEFEKISRKPQSEKLQKQLEAAQKELTELEEYFLGLVLLPDEQLGTTLASLLPNLLRRLTRGELDSRVRDKIIEMLTHIKQRIHGTTTTATTTTSWKDGLIPFVSISTLLHEYITTHDMLSPFL</sequence>
<dbReference type="AlphaFoldDB" id="X6NY23"/>